<evidence type="ECO:0000256" key="1">
    <source>
        <dbReference type="SAM" id="MobiDB-lite"/>
    </source>
</evidence>
<dbReference type="AlphaFoldDB" id="A0AAV2GYI0"/>
<proteinExistence type="predicted"/>
<evidence type="ECO:0000313" key="2">
    <source>
        <dbReference type="EMBL" id="CAL1414365.1"/>
    </source>
</evidence>
<dbReference type="EMBL" id="OZ034822">
    <property type="protein sequence ID" value="CAL1414365.1"/>
    <property type="molecule type" value="Genomic_DNA"/>
</dbReference>
<name>A0AAV2GYI0_9ROSI</name>
<sequence>MQPLPFIGVKSQRSNPYQMKNEFVKRWPSRGASRGGQAEEAEQRCEQRPSKGGAEGRRDGAVKADLFFRRRLRPRRQRTLEMARRRRSSLGFRCREKKKWSL</sequence>
<feature type="region of interest" description="Disordered" evidence="1">
    <location>
        <begin position="23"/>
        <end position="61"/>
    </location>
</feature>
<protein>
    <submittedName>
        <fullName evidence="2">Uncharacterized protein</fullName>
    </submittedName>
</protein>
<keyword evidence="3" id="KW-1185">Reference proteome</keyword>
<feature type="compositionally biased region" description="Basic and acidic residues" evidence="1">
    <location>
        <begin position="41"/>
        <end position="61"/>
    </location>
</feature>
<gene>
    <name evidence="2" type="ORF">LTRI10_LOCUS53528</name>
</gene>
<organism evidence="2 3">
    <name type="scientific">Linum trigynum</name>
    <dbReference type="NCBI Taxonomy" id="586398"/>
    <lineage>
        <taxon>Eukaryota</taxon>
        <taxon>Viridiplantae</taxon>
        <taxon>Streptophyta</taxon>
        <taxon>Embryophyta</taxon>
        <taxon>Tracheophyta</taxon>
        <taxon>Spermatophyta</taxon>
        <taxon>Magnoliopsida</taxon>
        <taxon>eudicotyledons</taxon>
        <taxon>Gunneridae</taxon>
        <taxon>Pentapetalae</taxon>
        <taxon>rosids</taxon>
        <taxon>fabids</taxon>
        <taxon>Malpighiales</taxon>
        <taxon>Linaceae</taxon>
        <taxon>Linum</taxon>
    </lineage>
</organism>
<evidence type="ECO:0000313" key="3">
    <source>
        <dbReference type="Proteomes" id="UP001497516"/>
    </source>
</evidence>
<dbReference type="Proteomes" id="UP001497516">
    <property type="component" value="Chromosome 9"/>
</dbReference>
<accession>A0AAV2GYI0</accession>
<reference evidence="2 3" key="1">
    <citation type="submission" date="2024-04" db="EMBL/GenBank/DDBJ databases">
        <authorList>
            <person name="Fracassetti M."/>
        </authorList>
    </citation>
    <scope>NUCLEOTIDE SEQUENCE [LARGE SCALE GENOMIC DNA]</scope>
</reference>